<accession>A0A558BPR7</accession>
<dbReference type="OrthoDB" id="184858at2"/>
<comment type="caution">
    <text evidence="2">The sequence shown here is derived from an EMBL/GenBank/DDBJ whole genome shotgun (WGS) entry which is preliminary data.</text>
</comment>
<evidence type="ECO:0000313" key="2">
    <source>
        <dbReference type="EMBL" id="TVT38514.1"/>
    </source>
</evidence>
<dbReference type="InterPro" id="IPR052918">
    <property type="entry name" value="Motility_Chemotaxis_Reg"/>
</dbReference>
<dbReference type="SUPFAM" id="SSF101898">
    <property type="entry name" value="NHL repeat"/>
    <property type="match status" value="1"/>
</dbReference>
<sequence length="559" mass="56681">MKKLLPLLVSLFPLAATAQVAPGWASATSLPITPAFAIQPSYAVDAAGNTYLAATFRQSITLAPSTALTSQDSQFGLPSQDGVIAKYSPTGSLLWYRQLSSAETDSFQKVIIDASGKVVLLGLAGNGAQLGTTTFSTSAFGSVLTLTQLDAQGQVQYIREIGDATLMIPASLASDAAGNYYVSGTFGLDATFGSFSLSTITSTGYGLDQFVAKVSAAGAVQWAQQGGRVQVSSTGTATALSHLVADPSGNVYLVWTTAPTAGGFGTVSMPAAKGDYDGLVVKYDTQGAPQWAQRVGGAGADIATYAGLDSNGRLVVPGFSAPAGALASPATVASTVATTGFVTVLDPTAGAAVWSRDLQATMAGAYRSMTADASGNIYLAGHFKGQGAVPGKSLLGTSSLDALIVSYSSNGTLRWTQQSSGTGDEIPVSIALDGTNRLVVPGIFNNGGLFGSTALTSTATAANTGTPFVAYLGSVVTATRTEHIAPLALYPNPAPTATTVHLPALPVGTQVTLTDGLGRATHCQPTGTTLPLAGLAPGLYVVQATAPSGERWTSRLVVE</sequence>
<feature type="signal peptide" evidence="1">
    <location>
        <begin position="1"/>
        <end position="18"/>
    </location>
</feature>
<dbReference type="AlphaFoldDB" id="A0A558BPR7"/>
<name>A0A558BPR7_9BACT</name>
<dbReference type="NCBIfam" id="TIGR04183">
    <property type="entry name" value="Por_Secre_tail"/>
    <property type="match status" value="1"/>
</dbReference>
<keyword evidence="3" id="KW-1185">Reference proteome</keyword>
<organism evidence="2 3">
    <name type="scientific">Hymenobacter setariae</name>
    <dbReference type="NCBI Taxonomy" id="2594794"/>
    <lineage>
        <taxon>Bacteria</taxon>
        <taxon>Pseudomonadati</taxon>
        <taxon>Bacteroidota</taxon>
        <taxon>Cytophagia</taxon>
        <taxon>Cytophagales</taxon>
        <taxon>Hymenobacteraceae</taxon>
        <taxon>Hymenobacter</taxon>
    </lineage>
</organism>
<dbReference type="PANTHER" id="PTHR35580:SF1">
    <property type="entry name" value="PHYTASE-LIKE DOMAIN-CONTAINING PROTEIN"/>
    <property type="match status" value="1"/>
</dbReference>
<protein>
    <submittedName>
        <fullName evidence="2">T9SS type A sorting domain-containing protein</fullName>
    </submittedName>
</protein>
<dbReference type="RefSeq" id="WP_144851459.1">
    <property type="nucleotide sequence ID" value="NZ_VMRJ01000005.1"/>
</dbReference>
<dbReference type="EMBL" id="VMRJ01000005">
    <property type="protein sequence ID" value="TVT38514.1"/>
    <property type="molecule type" value="Genomic_DNA"/>
</dbReference>
<gene>
    <name evidence="2" type="ORF">FNT36_20230</name>
</gene>
<dbReference type="Proteomes" id="UP000317624">
    <property type="component" value="Unassembled WGS sequence"/>
</dbReference>
<reference evidence="2 3" key="1">
    <citation type="submission" date="2019-07" db="EMBL/GenBank/DDBJ databases">
        <title>Hymenobacter sp. straun FUR1 Genome sequencing and assembly.</title>
        <authorList>
            <person name="Chhetri G."/>
        </authorList>
    </citation>
    <scope>NUCLEOTIDE SEQUENCE [LARGE SCALE GENOMIC DNA]</scope>
    <source>
        <strain evidence="2 3">Fur1</strain>
    </source>
</reference>
<dbReference type="Gene3D" id="2.80.10.50">
    <property type="match status" value="1"/>
</dbReference>
<dbReference type="PANTHER" id="PTHR35580">
    <property type="entry name" value="CELL SURFACE GLYCOPROTEIN (S-LAYER PROTEIN)-LIKE PROTEIN"/>
    <property type="match status" value="1"/>
</dbReference>
<dbReference type="InterPro" id="IPR026444">
    <property type="entry name" value="Secre_tail"/>
</dbReference>
<feature type="chain" id="PRO_5035193644" evidence="1">
    <location>
        <begin position="19"/>
        <end position="559"/>
    </location>
</feature>
<keyword evidence="1" id="KW-0732">Signal</keyword>
<evidence type="ECO:0000313" key="3">
    <source>
        <dbReference type="Proteomes" id="UP000317624"/>
    </source>
</evidence>
<proteinExistence type="predicted"/>
<evidence type="ECO:0000256" key="1">
    <source>
        <dbReference type="SAM" id="SignalP"/>
    </source>
</evidence>